<organism evidence="3 4">
    <name type="scientific">Frankliniella occidentalis</name>
    <name type="common">Western flower thrips</name>
    <name type="synonym">Euthrips occidentalis</name>
    <dbReference type="NCBI Taxonomy" id="133901"/>
    <lineage>
        <taxon>Eukaryota</taxon>
        <taxon>Metazoa</taxon>
        <taxon>Ecdysozoa</taxon>
        <taxon>Arthropoda</taxon>
        <taxon>Hexapoda</taxon>
        <taxon>Insecta</taxon>
        <taxon>Pterygota</taxon>
        <taxon>Neoptera</taxon>
        <taxon>Paraneoptera</taxon>
        <taxon>Thysanoptera</taxon>
        <taxon>Terebrantia</taxon>
        <taxon>Thripoidea</taxon>
        <taxon>Thripidae</taxon>
        <taxon>Frankliniella</taxon>
    </lineage>
</organism>
<name>A0A6J1TK69_FRAOC</name>
<evidence type="ECO:0000256" key="2">
    <source>
        <dbReference type="SAM" id="Phobius"/>
    </source>
</evidence>
<keyword evidence="2" id="KW-0472">Membrane</keyword>
<evidence type="ECO:0000313" key="4">
    <source>
        <dbReference type="RefSeq" id="XP_026293904.1"/>
    </source>
</evidence>
<dbReference type="PANTHER" id="PTHR34153">
    <property type="entry name" value="SI:CH211-262H13.3-RELATED-RELATED"/>
    <property type="match status" value="1"/>
</dbReference>
<feature type="compositionally biased region" description="Basic and acidic residues" evidence="1">
    <location>
        <begin position="279"/>
        <end position="289"/>
    </location>
</feature>
<feature type="transmembrane region" description="Helical" evidence="2">
    <location>
        <begin position="6"/>
        <end position="33"/>
    </location>
</feature>
<sequence length="606" mass="67426">MGFSLQLIYLYLFVVKLYLLNLFIICSPLTCGVRHLNRLKRKLKGRFCIVDFLDLEDEGVLPQTAIVPQSWLTDCGTSSYWPPTYKESCLKKPPQEDWCTFPILLRGSYDSFDEARSLLPKAEAQSNFEDDDVDKLAKRPVKRPTRYQTTDSEPESSKKRKGSTLGAKKTPAKSTKLAAPPVIRNKCSKAVNVLPKPTLTKAKTATATVVSGNLSHKPTVPMKQLNALKKNSTDVIQELVQAKTTSSASSPANESLRDAIQKAPALHSRPISPAVVHVQTHEDVSEPHHHAQAGHYSESEEPEEPEDGVMVMDDVRPEDLTVVSKMNSSHPFRKGHSLSKEQSVNSFRPSLSCLASTPSSDHTTTKVNDTSRGVLNNHDHATPTMVPPSNSSSAALHPQSTTQNLNSSSTGTAQQKFFQLILNKVNKILLTQKNHTQLLNRLVAHSGIEGPTTPRPSGWPEKLPLQDEVQFFAWERFLRSNSNYDYAVNYFSNAVCDKTFEACTRQILIELISKSLKHHLNWKGTEKKYGIKDTRTGQLVFEAVKRHFKDVVKGKVGTEISKWLRNNLRAKSAVPEDEEAETSGVDMDINNNETGSSNDEEDDTDG</sequence>
<dbReference type="AlphaFoldDB" id="A0A6J1TK69"/>
<keyword evidence="2" id="KW-1133">Transmembrane helix</keyword>
<keyword evidence="3" id="KW-1185">Reference proteome</keyword>
<proteinExistence type="predicted"/>
<feature type="region of interest" description="Disordered" evidence="1">
    <location>
        <begin position="571"/>
        <end position="606"/>
    </location>
</feature>
<dbReference type="GeneID" id="113217998"/>
<evidence type="ECO:0000313" key="3">
    <source>
        <dbReference type="Proteomes" id="UP000504606"/>
    </source>
</evidence>
<evidence type="ECO:0000256" key="1">
    <source>
        <dbReference type="SAM" id="MobiDB-lite"/>
    </source>
</evidence>
<gene>
    <name evidence="4" type="primary">LOC113217998</name>
</gene>
<dbReference type="PANTHER" id="PTHR34153:SF2">
    <property type="entry name" value="SI:CH211-262H13.3-RELATED"/>
    <property type="match status" value="1"/>
</dbReference>
<keyword evidence="2" id="KW-0812">Transmembrane</keyword>
<dbReference type="Proteomes" id="UP000504606">
    <property type="component" value="Unplaced"/>
</dbReference>
<feature type="region of interest" description="Disordered" evidence="1">
    <location>
        <begin position="279"/>
        <end position="307"/>
    </location>
</feature>
<feature type="compositionally biased region" description="Polar residues" evidence="1">
    <location>
        <begin position="355"/>
        <end position="374"/>
    </location>
</feature>
<reference evidence="4" key="1">
    <citation type="submission" date="2025-08" db="UniProtKB">
        <authorList>
            <consortium name="RefSeq"/>
        </authorList>
    </citation>
    <scope>IDENTIFICATION</scope>
    <source>
        <tissue evidence="4">Whole organism</tissue>
    </source>
</reference>
<feature type="compositionally biased region" description="Low complexity" evidence="1">
    <location>
        <begin position="399"/>
        <end position="409"/>
    </location>
</feature>
<protein>
    <submittedName>
        <fullName evidence="4">Uncharacterized protein LOC113217998 isoform X3</fullName>
    </submittedName>
</protein>
<accession>A0A6J1TK69</accession>
<feature type="region of interest" description="Disordered" evidence="1">
    <location>
        <begin position="355"/>
        <end position="409"/>
    </location>
</feature>
<feature type="region of interest" description="Disordered" evidence="1">
    <location>
        <begin position="129"/>
        <end position="177"/>
    </location>
</feature>
<dbReference type="RefSeq" id="XP_026293904.1">
    <property type="nucleotide sequence ID" value="XM_026438119.2"/>
</dbReference>